<accession>A0AAV3PSH2</accession>
<dbReference type="AlphaFoldDB" id="A0AAV3PSH2"/>
<gene>
    <name evidence="1" type="ORF">LIER_12241</name>
</gene>
<evidence type="ECO:0000313" key="2">
    <source>
        <dbReference type="Proteomes" id="UP001454036"/>
    </source>
</evidence>
<dbReference type="EMBL" id="BAABME010002338">
    <property type="protein sequence ID" value="GAA0154185.1"/>
    <property type="molecule type" value="Genomic_DNA"/>
</dbReference>
<keyword evidence="2" id="KW-1185">Reference proteome</keyword>
<proteinExistence type="predicted"/>
<evidence type="ECO:0000313" key="1">
    <source>
        <dbReference type="EMBL" id="GAA0154185.1"/>
    </source>
</evidence>
<reference evidence="1 2" key="1">
    <citation type="submission" date="2024-01" db="EMBL/GenBank/DDBJ databases">
        <title>The complete chloroplast genome sequence of Lithospermum erythrorhizon: insights into the phylogenetic relationship among Boraginaceae species and the maternal lineages of purple gromwells.</title>
        <authorList>
            <person name="Okada T."/>
            <person name="Watanabe K."/>
        </authorList>
    </citation>
    <scope>NUCLEOTIDE SEQUENCE [LARGE SCALE GENOMIC DNA]</scope>
</reference>
<dbReference type="Proteomes" id="UP001454036">
    <property type="component" value="Unassembled WGS sequence"/>
</dbReference>
<organism evidence="1 2">
    <name type="scientific">Lithospermum erythrorhizon</name>
    <name type="common">Purple gromwell</name>
    <name type="synonym">Lithospermum officinale var. erythrorhizon</name>
    <dbReference type="NCBI Taxonomy" id="34254"/>
    <lineage>
        <taxon>Eukaryota</taxon>
        <taxon>Viridiplantae</taxon>
        <taxon>Streptophyta</taxon>
        <taxon>Embryophyta</taxon>
        <taxon>Tracheophyta</taxon>
        <taxon>Spermatophyta</taxon>
        <taxon>Magnoliopsida</taxon>
        <taxon>eudicotyledons</taxon>
        <taxon>Gunneridae</taxon>
        <taxon>Pentapetalae</taxon>
        <taxon>asterids</taxon>
        <taxon>lamiids</taxon>
        <taxon>Boraginales</taxon>
        <taxon>Boraginaceae</taxon>
        <taxon>Boraginoideae</taxon>
        <taxon>Lithospermeae</taxon>
        <taxon>Lithospermum</taxon>
    </lineage>
</organism>
<protein>
    <submittedName>
        <fullName evidence="1">Uncharacterized protein</fullName>
    </submittedName>
</protein>
<sequence length="132" mass="14422">MIAPRMIGDKGAGHASLVFVPRLASPATLGDKESTCRCKATMASVGGAGDTASCTVASWRFCCPAMGSFPLRTTGVWLRWSLRRAVRKYYARLRVYCGRFGKTGTQSVLRGGAMTFNESRKKEYNWLTISQG</sequence>
<comment type="caution">
    <text evidence="1">The sequence shown here is derived from an EMBL/GenBank/DDBJ whole genome shotgun (WGS) entry which is preliminary data.</text>
</comment>
<name>A0AAV3PSH2_LITER</name>